<accession>A0A9Q0NES3</accession>
<dbReference type="Pfam" id="PF05327">
    <property type="entry name" value="RRN3"/>
    <property type="match status" value="1"/>
</dbReference>
<proteinExistence type="inferred from homology"/>
<dbReference type="PANTHER" id="PTHR12790:SF0">
    <property type="entry name" value="RNA POLYMERASE I-SPECIFIC TRANSCRIPTION INITIATION FACTOR RRN3-RELATED"/>
    <property type="match status" value="1"/>
</dbReference>
<dbReference type="GO" id="GO:0001042">
    <property type="term" value="F:RNA polymerase I core binding"/>
    <property type="evidence" value="ECO:0007669"/>
    <property type="project" value="TreeGrafter"/>
</dbReference>
<reference evidence="2" key="1">
    <citation type="submission" date="2022-07" db="EMBL/GenBank/DDBJ databases">
        <authorList>
            <person name="Trinca V."/>
            <person name="Uliana J.V.C."/>
            <person name="Torres T.T."/>
            <person name="Ward R.J."/>
            <person name="Monesi N."/>
        </authorList>
    </citation>
    <scope>NUCLEOTIDE SEQUENCE</scope>
    <source>
        <strain evidence="2">HSMRA1968</strain>
        <tissue evidence="2">Whole embryos</tissue>
    </source>
</reference>
<dbReference type="InterPro" id="IPR007991">
    <property type="entry name" value="RNA_pol_I_trans_ini_fac_RRN3"/>
</dbReference>
<sequence>MSSSKSIKGSRLSSSRSVITGRVSDGVTYNSSKREISFQAAQHHATIQSAKSANLRDVLLNFKTNRQPYENYITFAKSKVISSDDFALIIHNGQQCVDLLTPKFSKLVHSILSMDWLRENEENRLSYTKFLKDIITAHNKFVEDALRNLVSRLLPTDDEKLWKRGVPVDQVEKAMQNLHDAINSILDIIPLTSDKIKSAIESHFPHISKPSYVYAGYVYNIFRLLDYRPIFTNELLELIFKKLIELDTNASKTAIQSHECDDENEDIVLKEYENDEMKLKHAETLDLCMEQLFSFIDKLHARDTNSKNKLKDLLLRIFENLILPTYNSHHIQFSIFYFCSLNPSILQSFIDVCWSKIKNYNEGPLIRRTAVCYIASFMCYSNFVTKRDIQRNLNFLCEWAVAYMDNTNIFHNVNSMKAHIVYYSVCHAIFHIIAMRIEAVLDRQTKDLGFHLTRIVKSPFNPLRVCHNDIATIFASVTKSYQLVYCQTILERNARHRLATVYSNEIAMPDQTLDIINPFDAYLLKKSGKRISPIYLQQELTDEDSDVEGAIDIIDHRKRVRLESLSDEYFVNPKKVMVDLSRSFEKDVQF</sequence>
<keyword evidence="3" id="KW-1185">Reference proteome</keyword>
<gene>
    <name evidence="2" type="primary">RRN3</name>
    <name evidence="2" type="ORF">Bhyg_04100</name>
</gene>
<dbReference type="Proteomes" id="UP001151699">
    <property type="component" value="Chromosome A"/>
</dbReference>
<dbReference type="GO" id="GO:0003743">
    <property type="term" value="F:translation initiation factor activity"/>
    <property type="evidence" value="ECO:0007669"/>
    <property type="project" value="UniProtKB-KW"/>
</dbReference>
<evidence type="ECO:0000313" key="3">
    <source>
        <dbReference type="Proteomes" id="UP001151699"/>
    </source>
</evidence>
<dbReference type="GO" id="GO:0005634">
    <property type="term" value="C:nucleus"/>
    <property type="evidence" value="ECO:0007669"/>
    <property type="project" value="TreeGrafter"/>
</dbReference>
<protein>
    <submittedName>
        <fullName evidence="2">RNA polymerase I-specific transcription initiation factor RRN3</fullName>
    </submittedName>
</protein>
<dbReference type="OrthoDB" id="26970at2759"/>
<evidence type="ECO:0000313" key="2">
    <source>
        <dbReference type="EMBL" id="KAJ6648868.1"/>
    </source>
</evidence>
<keyword evidence="2" id="KW-0396">Initiation factor</keyword>
<dbReference type="GO" id="GO:0006361">
    <property type="term" value="P:transcription initiation at RNA polymerase I promoter"/>
    <property type="evidence" value="ECO:0007669"/>
    <property type="project" value="InterPro"/>
</dbReference>
<name>A0A9Q0NES3_9DIPT</name>
<organism evidence="2 3">
    <name type="scientific">Pseudolycoriella hygida</name>
    <dbReference type="NCBI Taxonomy" id="35572"/>
    <lineage>
        <taxon>Eukaryota</taxon>
        <taxon>Metazoa</taxon>
        <taxon>Ecdysozoa</taxon>
        <taxon>Arthropoda</taxon>
        <taxon>Hexapoda</taxon>
        <taxon>Insecta</taxon>
        <taxon>Pterygota</taxon>
        <taxon>Neoptera</taxon>
        <taxon>Endopterygota</taxon>
        <taxon>Diptera</taxon>
        <taxon>Nematocera</taxon>
        <taxon>Sciaroidea</taxon>
        <taxon>Sciaridae</taxon>
        <taxon>Pseudolycoriella</taxon>
    </lineage>
</organism>
<dbReference type="PANTHER" id="PTHR12790">
    <property type="entry name" value="TRANSCRIPTION INITIATION FACTOR IA RRN3"/>
    <property type="match status" value="1"/>
</dbReference>
<comment type="similarity">
    <text evidence="1">Belongs to the RRN3 family.</text>
</comment>
<comment type="caution">
    <text evidence="2">The sequence shown here is derived from an EMBL/GenBank/DDBJ whole genome shotgun (WGS) entry which is preliminary data.</text>
</comment>
<dbReference type="EMBL" id="WJQU01000001">
    <property type="protein sequence ID" value="KAJ6648868.1"/>
    <property type="molecule type" value="Genomic_DNA"/>
</dbReference>
<dbReference type="AlphaFoldDB" id="A0A9Q0NES3"/>
<dbReference type="GO" id="GO:0001181">
    <property type="term" value="F:RNA polymerase I general transcription initiation factor activity"/>
    <property type="evidence" value="ECO:0007669"/>
    <property type="project" value="InterPro"/>
</dbReference>
<keyword evidence="2" id="KW-0648">Protein biosynthesis</keyword>
<evidence type="ECO:0000256" key="1">
    <source>
        <dbReference type="ARBA" id="ARBA00010098"/>
    </source>
</evidence>